<organism evidence="1">
    <name type="scientific">Oryza meridionalis</name>
    <dbReference type="NCBI Taxonomy" id="40149"/>
    <lineage>
        <taxon>Eukaryota</taxon>
        <taxon>Viridiplantae</taxon>
        <taxon>Streptophyta</taxon>
        <taxon>Embryophyta</taxon>
        <taxon>Tracheophyta</taxon>
        <taxon>Spermatophyta</taxon>
        <taxon>Magnoliopsida</taxon>
        <taxon>Liliopsida</taxon>
        <taxon>Poales</taxon>
        <taxon>Poaceae</taxon>
        <taxon>BOP clade</taxon>
        <taxon>Oryzoideae</taxon>
        <taxon>Oryzeae</taxon>
        <taxon>Oryzinae</taxon>
        <taxon>Oryza</taxon>
    </lineage>
</organism>
<accession>A0A0E0CPA2</accession>
<name>A0A0E0CPA2_9ORYZ</name>
<dbReference type="Proteomes" id="UP000008021">
    <property type="component" value="Chromosome 2"/>
</dbReference>
<dbReference type="AlphaFoldDB" id="A0A0E0CPA2"/>
<evidence type="ECO:0000313" key="1">
    <source>
        <dbReference type="EnsemblPlants" id="OMERI02G25850.1"/>
    </source>
</evidence>
<protein>
    <submittedName>
        <fullName evidence="1">Uncharacterized protein</fullName>
    </submittedName>
</protein>
<dbReference type="Gramene" id="OMERI02G25850.1">
    <property type="protein sequence ID" value="OMERI02G25850.1"/>
    <property type="gene ID" value="OMERI02G25850"/>
</dbReference>
<dbReference type="HOGENOM" id="CLU_2691914_0_0_1"/>
<evidence type="ECO:0000313" key="2">
    <source>
        <dbReference type="Proteomes" id="UP000008021"/>
    </source>
</evidence>
<dbReference type="EnsemblPlants" id="OMERI02G25850.1">
    <property type="protein sequence ID" value="OMERI02G25850.1"/>
    <property type="gene ID" value="OMERI02G25850"/>
</dbReference>
<sequence length="74" mass="7689">MSQQTSGSEPIKMASNVATAKLRGCDSTGIALKVERAMGRDLDHAPDEAIASDVIIIPEMSPTATSLLCRVSSG</sequence>
<reference evidence="1" key="1">
    <citation type="submission" date="2015-04" db="UniProtKB">
        <authorList>
            <consortium name="EnsemblPlants"/>
        </authorList>
    </citation>
    <scope>IDENTIFICATION</scope>
</reference>
<reference evidence="1" key="2">
    <citation type="submission" date="2018-05" db="EMBL/GenBank/DDBJ databases">
        <title>OmerRS3 (Oryza meridionalis Reference Sequence Version 3).</title>
        <authorList>
            <person name="Zhang J."/>
            <person name="Kudrna D."/>
            <person name="Lee S."/>
            <person name="Talag J."/>
            <person name="Welchert J."/>
            <person name="Wing R.A."/>
        </authorList>
    </citation>
    <scope>NUCLEOTIDE SEQUENCE [LARGE SCALE GENOMIC DNA]</scope>
    <source>
        <strain evidence="1">cv. OR44</strain>
    </source>
</reference>
<keyword evidence="2" id="KW-1185">Reference proteome</keyword>
<proteinExistence type="predicted"/>